<proteinExistence type="predicted"/>
<organism evidence="2 3">
    <name type="scientific">Orchesella dallaii</name>
    <dbReference type="NCBI Taxonomy" id="48710"/>
    <lineage>
        <taxon>Eukaryota</taxon>
        <taxon>Metazoa</taxon>
        <taxon>Ecdysozoa</taxon>
        <taxon>Arthropoda</taxon>
        <taxon>Hexapoda</taxon>
        <taxon>Collembola</taxon>
        <taxon>Entomobryomorpha</taxon>
        <taxon>Entomobryoidea</taxon>
        <taxon>Orchesellidae</taxon>
        <taxon>Orchesellinae</taxon>
        <taxon>Orchesella</taxon>
    </lineage>
</organism>
<evidence type="ECO:0000313" key="3">
    <source>
        <dbReference type="Proteomes" id="UP001642540"/>
    </source>
</evidence>
<keyword evidence="3" id="KW-1185">Reference proteome</keyword>
<feature type="transmembrane region" description="Helical" evidence="1">
    <location>
        <begin position="99"/>
        <end position="117"/>
    </location>
</feature>
<name>A0ABP1PQ85_9HEXA</name>
<gene>
    <name evidence="2" type="ORF">ODALV1_LOCUS2523</name>
</gene>
<reference evidence="2 3" key="1">
    <citation type="submission" date="2024-08" db="EMBL/GenBank/DDBJ databases">
        <authorList>
            <person name="Cucini C."/>
            <person name="Frati F."/>
        </authorList>
    </citation>
    <scope>NUCLEOTIDE SEQUENCE [LARGE SCALE GENOMIC DNA]</scope>
</reference>
<keyword evidence="1" id="KW-1133">Transmembrane helix</keyword>
<feature type="transmembrane region" description="Helical" evidence="1">
    <location>
        <begin position="32"/>
        <end position="48"/>
    </location>
</feature>
<comment type="caution">
    <text evidence="2">The sequence shown here is derived from an EMBL/GenBank/DDBJ whole genome shotgun (WGS) entry which is preliminary data.</text>
</comment>
<keyword evidence="1" id="KW-0812">Transmembrane</keyword>
<evidence type="ECO:0000256" key="1">
    <source>
        <dbReference type="SAM" id="Phobius"/>
    </source>
</evidence>
<evidence type="ECO:0000313" key="2">
    <source>
        <dbReference type="EMBL" id="CAL8073168.1"/>
    </source>
</evidence>
<dbReference type="Proteomes" id="UP001642540">
    <property type="component" value="Unassembled WGS sequence"/>
</dbReference>
<sequence>MWWQPSQKATTICIAILALFGMMKLEGRQGRIMGFASSFCILYLASFYRKLGLLYETSTKMRQAWLASPSSTKWMRKLISSVQDFRVDVADFYFVRKTTVISVLYTILNGTITLLLAY</sequence>
<keyword evidence="1" id="KW-0472">Membrane</keyword>
<accession>A0ABP1PQ85</accession>
<dbReference type="EMBL" id="CAXLJM020000007">
    <property type="protein sequence ID" value="CAL8073168.1"/>
    <property type="molecule type" value="Genomic_DNA"/>
</dbReference>
<protein>
    <submittedName>
        <fullName evidence="2">Uncharacterized protein</fullName>
    </submittedName>
</protein>